<reference evidence="1 2" key="1">
    <citation type="submission" date="2010-03" db="EMBL/GenBank/DDBJ databases">
        <title>The genome sequence of Eubacterium siraeum V10Sc8a.</title>
        <authorList>
            <consortium name="metaHIT consortium -- http://www.metahit.eu/"/>
            <person name="Pajon A."/>
            <person name="Turner K."/>
            <person name="Parkhill J."/>
            <person name="Duncan S."/>
            <person name="Flint H."/>
        </authorList>
    </citation>
    <scope>NUCLEOTIDE SEQUENCE [LARGE SCALE GENOMIC DNA]</scope>
    <source>
        <strain evidence="1 2">V10Sc8a</strain>
    </source>
</reference>
<organism evidence="1 2">
    <name type="scientific">[Eubacterium] siraeum V10Sc8a</name>
    <dbReference type="NCBI Taxonomy" id="717961"/>
    <lineage>
        <taxon>Bacteria</taxon>
        <taxon>Bacillati</taxon>
        <taxon>Bacillota</taxon>
        <taxon>Clostridia</taxon>
        <taxon>Eubacteriales</taxon>
        <taxon>Oscillospiraceae</taxon>
        <taxon>Oscillospiraceae incertae sedis</taxon>
    </lineage>
</organism>
<dbReference type="BioCyc" id="ESIR717961:G136L-1065-MONOMER"/>
<sequence length="82" mass="8975">MNNENKHTKHDCPLIGEDGNIFHLAGISAKTLKRNGLSEEASEMTNKVFASGSYEKALGIIGDYVNITSVDEPDEGFGMEMR</sequence>
<evidence type="ECO:0000313" key="2">
    <source>
        <dbReference type="Proteomes" id="UP000007050"/>
    </source>
</evidence>
<dbReference type="AlphaFoldDB" id="D4MKK7"/>
<name>D4MKK7_9FIRM</name>
<evidence type="ECO:0000313" key="1">
    <source>
        <dbReference type="EMBL" id="CBL34290.1"/>
    </source>
</evidence>
<reference evidence="1 2" key="2">
    <citation type="submission" date="2010-03" db="EMBL/GenBank/DDBJ databases">
        <authorList>
            <person name="Pajon A."/>
        </authorList>
    </citation>
    <scope>NUCLEOTIDE SEQUENCE [LARGE SCALE GENOMIC DNA]</scope>
    <source>
        <strain evidence="1 2">V10Sc8a</strain>
    </source>
</reference>
<gene>
    <name evidence="1" type="ORF">ES1_12950</name>
</gene>
<dbReference type="HOGENOM" id="CLU_197587_0_0_9"/>
<dbReference type="PATRIC" id="fig|717961.3.peg.1382"/>
<proteinExistence type="predicted"/>
<dbReference type="KEGG" id="esr:ES1_12950"/>
<accession>D4MKK7</accession>
<protein>
    <submittedName>
        <fullName evidence="1">Uncharacterized protein</fullName>
    </submittedName>
</protein>
<dbReference type="EMBL" id="FP929059">
    <property type="protein sequence ID" value="CBL34290.1"/>
    <property type="molecule type" value="Genomic_DNA"/>
</dbReference>
<dbReference type="Proteomes" id="UP000007050">
    <property type="component" value="Chromosome"/>
</dbReference>